<protein>
    <submittedName>
        <fullName evidence="1">Uncharacterized protein</fullName>
    </submittedName>
</protein>
<dbReference type="EMBL" id="JAUEPR010000051">
    <property type="protein sequence ID" value="KAK0471343.1"/>
    <property type="molecule type" value="Genomic_DNA"/>
</dbReference>
<organism evidence="1 2">
    <name type="scientific">Armillaria novae-zelandiae</name>
    <dbReference type="NCBI Taxonomy" id="153914"/>
    <lineage>
        <taxon>Eukaryota</taxon>
        <taxon>Fungi</taxon>
        <taxon>Dikarya</taxon>
        <taxon>Basidiomycota</taxon>
        <taxon>Agaricomycotina</taxon>
        <taxon>Agaricomycetes</taxon>
        <taxon>Agaricomycetidae</taxon>
        <taxon>Agaricales</taxon>
        <taxon>Marasmiineae</taxon>
        <taxon>Physalacriaceae</taxon>
        <taxon>Armillaria</taxon>
    </lineage>
</organism>
<keyword evidence="2" id="KW-1185">Reference proteome</keyword>
<sequence length="153" mass="17693">MLKSYYPSLADWQLATDILQCLPSFNHCPHYDFVLLDTVSGPLFTQLVMVFECTICEKTFPLMLVWPFDQPTEGNSAQKDQDLGFYRVRMDMKKSEPHLVSIYSVLWGALLIEDHDFSSEDKDVKEYHVVDVVDADLFLRMQSLSYVGKLTIQ</sequence>
<proteinExistence type="predicted"/>
<evidence type="ECO:0000313" key="2">
    <source>
        <dbReference type="Proteomes" id="UP001175227"/>
    </source>
</evidence>
<reference evidence="1" key="1">
    <citation type="submission" date="2023-06" db="EMBL/GenBank/DDBJ databases">
        <authorList>
            <consortium name="Lawrence Berkeley National Laboratory"/>
            <person name="Ahrendt S."/>
            <person name="Sahu N."/>
            <person name="Indic B."/>
            <person name="Wong-Bajracharya J."/>
            <person name="Merenyi Z."/>
            <person name="Ke H.-M."/>
            <person name="Monk M."/>
            <person name="Kocsube S."/>
            <person name="Drula E."/>
            <person name="Lipzen A."/>
            <person name="Balint B."/>
            <person name="Henrissat B."/>
            <person name="Andreopoulos B."/>
            <person name="Martin F.M."/>
            <person name="Harder C.B."/>
            <person name="Rigling D."/>
            <person name="Ford K.L."/>
            <person name="Foster G.D."/>
            <person name="Pangilinan J."/>
            <person name="Papanicolaou A."/>
            <person name="Barry K."/>
            <person name="LaButti K."/>
            <person name="Viragh M."/>
            <person name="Koriabine M."/>
            <person name="Yan M."/>
            <person name="Riley R."/>
            <person name="Champramary S."/>
            <person name="Plett K.L."/>
            <person name="Tsai I.J."/>
            <person name="Slot J."/>
            <person name="Sipos G."/>
            <person name="Plett J."/>
            <person name="Nagy L.G."/>
            <person name="Grigoriev I.V."/>
        </authorList>
    </citation>
    <scope>NUCLEOTIDE SEQUENCE</scope>
    <source>
        <strain evidence="1">ICMP 16352</strain>
    </source>
</reference>
<accession>A0AA39U050</accession>
<comment type="caution">
    <text evidence="1">The sequence shown here is derived from an EMBL/GenBank/DDBJ whole genome shotgun (WGS) entry which is preliminary data.</text>
</comment>
<gene>
    <name evidence="1" type="ORF">IW261DRAFT_1344616</name>
</gene>
<evidence type="ECO:0000313" key="1">
    <source>
        <dbReference type="EMBL" id="KAK0471343.1"/>
    </source>
</evidence>
<dbReference type="Proteomes" id="UP001175227">
    <property type="component" value="Unassembled WGS sequence"/>
</dbReference>
<name>A0AA39U050_9AGAR</name>
<dbReference type="AlphaFoldDB" id="A0AA39U050"/>